<protein>
    <submittedName>
        <fullName evidence="1">Uncharacterized protein</fullName>
    </submittedName>
</protein>
<accession>A0A3D9RY32</accession>
<comment type="caution">
    <text evidence="1">The sequence shown here is derived from an EMBL/GenBank/DDBJ whole genome shotgun (WGS) entry which is preliminary data.</text>
</comment>
<dbReference type="EMBL" id="QTTQ01000010">
    <property type="protein sequence ID" value="REE82026.1"/>
    <property type="molecule type" value="Genomic_DNA"/>
</dbReference>
<keyword evidence="2" id="KW-1185">Reference proteome</keyword>
<dbReference type="RefSeq" id="WP_115879828.1">
    <property type="nucleotide sequence ID" value="NZ_QTTQ01000010.1"/>
</dbReference>
<dbReference type="Proteomes" id="UP000256429">
    <property type="component" value="Unassembled WGS sequence"/>
</dbReference>
<name>A0A3D9RY32_9FLAO</name>
<sequence>MFESLLKSLSGELLFDELHNSTYAAGTSLAGQCVGDGIIAAISIQVGENTLFTKIRNTRNQLKLLPQEEVGAIKLKMLQTGKLNPLLHY</sequence>
<evidence type="ECO:0000313" key="2">
    <source>
        <dbReference type="Proteomes" id="UP000256429"/>
    </source>
</evidence>
<reference evidence="1 2" key="1">
    <citation type="submission" date="2018-08" db="EMBL/GenBank/DDBJ databases">
        <title>Genomic Encyclopedia of Type Strains, Phase III (KMG-III): the genomes of soil and plant-associated and newly described type strains.</title>
        <authorList>
            <person name="Whitman W."/>
        </authorList>
    </citation>
    <scope>NUCLEOTIDE SEQUENCE [LARGE SCALE GENOMIC DNA]</scope>
    <source>
        <strain evidence="1 2">325-5</strain>
    </source>
</reference>
<organism evidence="1 2">
    <name type="scientific">Lutibacter oceani</name>
    <dbReference type="NCBI Taxonomy" id="1853311"/>
    <lineage>
        <taxon>Bacteria</taxon>
        <taxon>Pseudomonadati</taxon>
        <taxon>Bacteroidota</taxon>
        <taxon>Flavobacteriia</taxon>
        <taxon>Flavobacteriales</taxon>
        <taxon>Flavobacteriaceae</taxon>
        <taxon>Lutibacter</taxon>
    </lineage>
</organism>
<proteinExistence type="predicted"/>
<gene>
    <name evidence="1" type="ORF">BX611_1569</name>
</gene>
<dbReference type="AlphaFoldDB" id="A0A3D9RY32"/>
<evidence type="ECO:0000313" key="1">
    <source>
        <dbReference type="EMBL" id="REE82026.1"/>
    </source>
</evidence>